<dbReference type="InterPro" id="IPR043519">
    <property type="entry name" value="NT_sf"/>
</dbReference>
<keyword evidence="7" id="KW-0067">ATP-binding</keyword>
<organism evidence="11 12">
    <name type="scientific">Nocardioides marmorisolisilvae</name>
    <dbReference type="NCBI Taxonomy" id="1542737"/>
    <lineage>
        <taxon>Bacteria</taxon>
        <taxon>Bacillati</taxon>
        <taxon>Actinomycetota</taxon>
        <taxon>Actinomycetes</taxon>
        <taxon>Propionibacteriales</taxon>
        <taxon>Nocardioidaceae</taxon>
        <taxon>Nocardioides</taxon>
    </lineage>
</organism>
<dbReference type="PANTHER" id="PTHR33571:SF14">
    <property type="entry name" value="PROTEIN ADENYLYLTRANSFERASE MJ0435-RELATED"/>
    <property type="match status" value="1"/>
</dbReference>
<evidence type="ECO:0000256" key="7">
    <source>
        <dbReference type="ARBA" id="ARBA00022840"/>
    </source>
</evidence>
<dbReference type="GO" id="GO:0005524">
    <property type="term" value="F:ATP binding"/>
    <property type="evidence" value="ECO:0007669"/>
    <property type="project" value="UniProtKB-KW"/>
</dbReference>
<keyword evidence="5" id="KW-0479">Metal-binding</keyword>
<proteinExistence type="inferred from homology"/>
<keyword evidence="6" id="KW-0547">Nucleotide-binding</keyword>
<dbReference type="OrthoDB" id="9803128at2"/>
<dbReference type="GO" id="GO:0046872">
    <property type="term" value="F:metal ion binding"/>
    <property type="evidence" value="ECO:0007669"/>
    <property type="project" value="UniProtKB-KW"/>
</dbReference>
<name>A0A3N0DZW5_9ACTN</name>
<protein>
    <submittedName>
        <fullName evidence="11">Toxin-antitoxin system toxin subunit</fullName>
    </submittedName>
</protein>
<dbReference type="PANTHER" id="PTHR33571">
    <property type="entry name" value="SSL8005 PROTEIN"/>
    <property type="match status" value="1"/>
</dbReference>
<keyword evidence="4" id="KW-0548">Nucleotidyltransferase</keyword>
<evidence type="ECO:0000256" key="3">
    <source>
        <dbReference type="ARBA" id="ARBA00022679"/>
    </source>
</evidence>
<keyword evidence="12" id="KW-1185">Reference proteome</keyword>
<evidence type="ECO:0000256" key="4">
    <source>
        <dbReference type="ARBA" id="ARBA00022695"/>
    </source>
</evidence>
<comment type="caution">
    <text evidence="11">The sequence shown here is derived from an EMBL/GenBank/DDBJ whole genome shotgun (WGS) entry which is preliminary data.</text>
</comment>
<reference evidence="11 12" key="1">
    <citation type="submission" date="2018-11" db="EMBL/GenBank/DDBJ databases">
        <authorList>
            <person name="Li F."/>
        </authorList>
    </citation>
    <scope>NUCLEOTIDE SEQUENCE [LARGE SCALE GENOMIC DNA]</scope>
    <source>
        <strain evidence="11 12">KIS18-7</strain>
    </source>
</reference>
<sequence length="155" mass="16653">MEGLSEVARRCDDAIESARAELVAAVRQAAANGMTQSQIAAQIGRSQPEVSRLLHFHGNSPRALALRRVRRQVIALVEAAGGSDVRVFGSVASGEDGENSDIDLLFSMGRRLSLIDISRLEHDITVAVGYEVDLIPDQDLIPPIKERVLAAAVSL</sequence>
<evidence type="ECO:0000313" key="12">
    <source>
        <dbReference type="Proteomes" id="UP000277094"/>
    </source>
</evidence>
<accession>A0A3N0DZW5</accession>
<keyword evidence="3" id="KW-0808">Transferase</keyword>
<dbReference type="SUPFAM" id="SSF81301">
    <property type="entry name" value="Nucleotidyltransferase"/>
    <property type="match status" value="1"/>
</dbReference>
<keyword evidence="8" id="KW-0460">Magnesium</keyword>
<evidence type="ECO:0000256" key="6">
    <source>
        <dbReference type="ARBA" id="ARBA00022741"/>
    </source>
</evidence>
<dbReference type="Pfam" id="PF01909">
    <property type="entry name" value="NTP_transf_2"/>
    <property type="match status" value="1"/>
</dbReference>
<dbReference type="InterPro" id="IPR052038">
    <property type="entry name" value="Type-VII_TA_antitoxin"/>
</dbReference>
<dbReference type="RefSeq" id="WP_123232347.1">
    <property type="nucleotide sequence ID" value="NZ_RJSG01000001.1"/>
</dbReference>
<dbReference type="InterPro" id="IPR002934">
    <property type="entry name" value="Polymerase_NTP_transf_dom"/>
</dbReference>
<comment type="similarity">
    <text evidence="9">Belongs to the MntA antitoxin family.</text>
</comment>
<evidence type="ECO:0000256" key="2">
    <source>
        <dbReference type="ARBA" id="ARBA00022649"/>
    </source>
</evidence>
<dbReference type="CDD" id="cd05403">
    <property type="entry name" value="NT_KNTase_like"/>
    <property type="match status" value="1"/>
</dbReference>
<dbReference type="EMBL" id="RJSG01000001">
    <property type="protein sequence ID" value="RNL81142.1"/>
    <property type="molecule type" value="Genomic_DNA"/>
</dbReference>
<dbReference type="Gene3D" id="3.30.460.10">
    <property type="entry name" value="Beta Polymerase, domain 2"/>
    <property type="match status" value="1"/>
</dbReference>
<comment type="cofactor">
    <cofactor evidence="1">
        <name>Mg(2+)</name>
        <dbReference type="ChEBI" id="CHEBI:18420"/>
    </cofactor>
</comment>
<evidence type="ECO:0000256" key="1">
    <source>
        <dbReference type="ARBA" id="ARBA00001946"/>
    </source>
</evidence>
<dbReference type="AlphaFoldDB" id="A0A3N0DZW5"/>
<evidence type="ECO:0000256" key="8">
    <source>
        <dbReference type="ARBA" id="ARBA00022842"/>
    </source>
</evidence>
<feature type="domain" description="Polymerase nucleotidyl transferase" evidence="10">
    <location>
        <begin position="71"/>
        <end position="149"/>
    </location>
</feature>
<dbReference type="GO" id="GO:0016779">
    <property type="term" value="F:nucleotidyltransferase activity"/>
    <property type="evidence" value="ECO:0007669"/>
    <property type="project" value="UniProtKB-KW"/>
</dbReference>
<dbReference type="InterPro" id="IPR010982">
    <property type="entry name" value="Lambda_DNA-bd_dom_sf"/>
</dbReference>
<gene>
    <name evidence="11" type="ORF">EFL95_01845</name>
</gene>
<dbReference type="GO" id="GO:0003677">
    <property type="term" value="F:DNA binding"/>
    <property type="evidence" value="ECO:0007669"/>
    <property type="project" value="InterPro"/>
</dbReference>
<keyword evidence="2" id="KW-1277">Toxin-antitoxin system</keyword>
<evidence type="ECO:0000313" key="11">
    <source>
        <dbReference type="EMBL" id="RNL81142.1"/>
    </source>
</evidence>
<dbReference type="Gene3D" id="1.10.260.40">
    <property type="entry name" value="lambda repressor-like DNA-binding domains"/>
    <property type="match status" value="1"/>
</dbReference>
<evidence type="ECO:0000256" key="5">
    <source>
        <dbReference type="ARBA" id="ARBA00022723"/>
    </source>
</evidence>
<dbReference type="Proteomes" id="UP000277094">
    <property type="component" value="Unassembled WGS sequence"/>
</dbReference>
<evidence type="ECO:0000256" key="9">
    <source>
        <dbReference type="ARBA" id="ARBA00038276"/>
    </source>
</evidence>
<evidence type="ECO:0000259" key="10">
    <source>
        <dbReference type="Pfam" id="PF01909"/>
    </source>
</evidence>